<proteinExistence type="predicted"/>
<gene>
    <name evidence="1" type="ORF">Pint_15251</name>
</gene>
<keyword evidence="2" id="KW-1185">Reference proteome</keyword>
<sequence>MQVAIVTPFNFPLEIPVLQLMGALFMGNKPTLKVDSKVSIVMEQMIRLLHQCGLPVEDVDFINSDGKAMNKLLMEANPRMTLFTGSSRVADKLAVDLKGRIKLEDAGFDWKILGPDVQEVDYVAWVCDQDAYACSGQKCSAQSILFMHENWSSTSLVSQMKNLAAGRKLEDLTVGPVLTVTTEAMLDHMNKLLQIPGSKLLFGGEELKNHSIPTIYGALKPTAIYVPLEEIVKDNNYELVTREIFGPFQVVTEYKQDQLPLVLNALERMHAHLTAAVVSNDLHFLQARFNYSLTIFEFLINALKYEVIGQTVNGTTYAGLRARTTGAPQNHWFGPSGDPRGAGIGTPEAIKLVWSSHREIIYDVGPVPSQWAIPPST</sequence>
<dbReference type="Proteomes" id="UP001163603">
    <property type="component" value="Chromosome 2"/>
</dbReference>
<evidence type="ECO:0000313" key="1">
    <source>
        <dbReference type="EMBL" id="KAJ0048273.1"/>
    </source>
</evidence>
<evidence type="ECO:0000313" key="2">
    <source>
        <dbReference type="Proteomes" id="UP001163603"/>
    </source>
</evidence>
<protein>
    <submittedName>
        <fullName evidence="1">Uncharacterized protein</fullName>
    </submittedName>
</protein>
<dbReference type="EMBL" id="CM047737">
    <property type="protein sequence ID" value="KAJ0048273.1"/>
    <property type="molecule type" value="Genomic_DNA"/>
</dbReference>
<comment type="caution">
    <text evidence="1">The sequence shown here is derived from an EMBL/GenBank/DDBJ whole genome shotgun (WGS) entry which is preliminary data.</text>
</comment>
<reference evidence="2" key="1">
    <citation type="journal article" date="2023" name="G3 (Bethesda)">
        <title>Genome assembly and association tests identify interacting loci associated with vigor, precocity, and sex in interspecific pistachio rootstocks.</title>
        <authorList>
            <person name="Palmer W."/>
            <person name="Jacygrad E."/>
            <person name="Sagayaradj S."/>
            <person name="Cavanaugh K."/>
            <person name="Han R."/>
            <person name="Bertier L."/>
            <person name="Beede B."/>
            <person name="Kafkas S."/>
            <person name="Golino D."/>
            <person name="Preece J."/>
            <person name="Michelmore R."/>
        </authorList>
    </citation>
    <scope>NUCLEOTIDE SEQUENCE [LARGE SCALE GENOMIC DNA]</scope>
</reference>
<name>A0ACC0ZCL0_9ROSI</name>
<accession>A0ACC0ZCL0</accession>
<organism evidence="1 2">
    <name type="scientific">Pistacia integerrima</name>
    <dbReference type="NCBI Taxonomy" id="434235"/>
    <lineage>
        <taxon>Eukaryota</taxon>
        <taxon>Viridiplantae</taxon>
        <taxon>Streptophyta</taxon>
        <taxon>Embryophyta</taxon>
        <taxon>Tracheophyta</taxon>
        <taxon>Spermatophyta</taxon>
        <taxon>Magnoliopsida</taxon>
        <taxon>eudicotyledons</taxon>
        <taxon>Gunneridae</taxon>
        <taxon>Pentapetalae</taxon>
        <taxon>rosids</taxon>
        <taxon>malvids</taxon>
        <taxon>Sapindales</taxon>
        <taxon>Anacardiaceae</taxon>
        <taxon>Pistacia</taxon>
    </lineage>
</organism>